<keyword evidence="10" id="KW-1185">Reference proteome</keyword>
<dbReference type="STRING" id="1423734.FC83_GL001185"/>
<dbReference type="InterPro" id="IPR036291">
    <property type="entry name" value="NAD(P)-bd_dom_sf"/>
</dbReference>
<feature type="domain" description="NAD(P)-binding" evidence="8">
    <location>
        <begin position="2"/>
        <end position="300"/>
    </location>
</feature>
<gene>
    <name evidence="9" type="ORF">FC83_GL001185</name>
</gene>
<evidence type="ECO:0000256" key="3">
    <source>
        <dbReference type="ARBA" id="ARBA00008178"/>
    </source>
</evidence>
<keyword evidence="6" id="KW-0520">NAD</keyword>
<evidence type="ECO:0000256" key="2">
    <source>
        <dbReference type="ARBA" id="ARBA00001911"/>
    </source>
</evidence>
<proteinExistence type="inferred from homology"/>
<dbReference type="EC" id="4.2.1.46" evidence="4"/>
<evidence type="ECO:0000256" key="1">
    <source>
        <dbReference type="ARBA" id="ARBA00001539"/>
    </source>
</evidence>
<dbReference type="AlphaFoldDB" id="A0A0R1Y764"/>
<dbReference type="PATRIC" id="fig|1423734.3.peg.1198"/>
<evidence type="ECO:0000256" key="7">
    <source>
        <dbReference type="ARBA" id="ARBA00023239"/>
    </source>
</evidence>
<dbReference type="EMBL" id="AZGA01000016">
    <property type="protein sequence ID" value="KRM35059.1"/>
    <property type="molecule type" value="Genomic_DNA"/>
</dbReference>
<evidence type="ECO:0000259" key="8">
    <source>
        <dbReference type="Pfam" id="PF16363"/>
    </source>
</evidence>
<comment type="similarity">
    <text evidence="3">Belongs to the NAD(P)-dependent epimerase/dehydratase family. dTDP-glucose dehydratase subfamily.</text>
</comment>
<dbReference type="CDD" id="cd05246">
    <property type="entry name" value="dTDP_GD_SDR_e"/>
    <property type="match status" value="1"/>
</dbReference>
<dbReference type="Gene3D" id="3.40.50.720">
    <property type="entry name" value="NAD(P)-binding Rossmann-like Domain"/>
    <property type="match status" value="1"/>
</dbReference>
<protein>
    <recommendedName>
        <fullName evidence="5">dTDP-glucose 4,6-dehydratase</fullName>
        <ecNumber evidence="4">4.2.1.46</ecNumber>
    </recommendedName>
</protein>
<comment type="cofactor">
    <cofactor evidence="2">
        <name>NAD(+)</name>
        <dbReference type="ChEBI" id="CHEBI:57540"/>
    </cofactor>
</comment>
<evidence type="ECO:0000256" key="4">
    <source>
        <dbReference type="ARBA" id="ARBA00011990"/>
    </source>
</evidence>
<dbReference type="eggNOG" id="COG1088">
    <property type="taxonomic scope" value="Bacteria"/>
</dbReference>
<name>A0A0R1Y764_9LACO</name>
<evidence type="ECO:0000313" key="10">
    <source>
        <dbReference type="Proteomes" id="UP000051236"/>
    </source>
</evidence>
<organism evidence="9 10">
    <name type="scientific">Agrilactobacillus composti DSM 18527 = JCM 14202</name>
    <dbReference type="NCBI Taxonomy" id="1423734"/>
    <lineage>
        <taxon>Bacteria</taxon>
        <taxon>Bacillati</taxon>
        <taxon>Bacillota</taxon>
        <taxon>Bacilli</taxon>
        <taxon>Lactobacillales</taxon>
        <taxon>Lactobacillaceae</taxon>
        <taxon>Agrilactobacillus</taxon>
    </lineage>
</organism>
<dbReference type="Gene3D" id="3.90.25.10">
    <property type="entry name" value="UDP-galactose 4-epimerase, domain 1"/>
    <property type="match status" value="1"/>
</dbReference>
<dbReference type="InterPro" id="IPR005888">
    <property type="entry name" value="dTDP_Gluc_deHydtase"/>
</dbReference>
<dbReference type="GO" id="GO:0008460">
    <property type="term" value="F:dTDP-glucose 4,6-dehydratase activity"/>
    <property type="evidence" value="ECO:0007669"/>
    <property type="project" value="UniProtKB-EC"/>
</dbReference>
<dbReference type="GO" id="GO:0009225">
    <property type="term" value="P:nucleotide-sugar metabolic process"/>
    <property type="evidence" value="ECO:0007669"/>
    <property type="project" value="InterPro"/>
</dbReference>
<comment type="caution">
    <text evidence="9">The sequence shown here is derived from an EMBL/GenBank/DDBJ whole genome shotgun (WGS) entry which is preliminary data.</text>
</comment>
<evidence type="ECO:0000256" key="5">
    <source>
        <dbReference type="ARBA" id="ARBA00016977"/>
    </source>
</evidence>
<sequence>MLVTGGAGFIGSNFIHYILKTQADFVVNLDKLTYAGNLASLADIQAYDNYFFVQGDINDTKLVTKLVQTYDLDTVINFAAESHVDRSIANPDIFVTTNVLGTVHLLDVARQNKIQRFLQVSTDEVYGTLGASGYFTEKSPIQPSSPYSASKAAADQFVLAYHRTYGLPVNVTRCSNNYGPYQNVEKLIPQLIARALKQEKFRIYGTGGNIRDWIYVLDHCHALYMVLKKGRAGEIYNIGGHGEKTNIEIANWIQQALHQKDLIELVADRPGHDWRYAMDARKIQQQLGWTKQVSFQKGMQLTLAWYLNHRDYLTTSNH</sequence>
<dbReference type="SUPFAM" id="SSF51735">
    <property type="entry name" value="NAD(P)-binding Rossmann-fold domains"/>
    <property type="match status" value="1"/>
</dbReference>
<evidence type="ECO:0000313" key="9">
    <source>
        <dbReference type="EMBL" id="KRM35059.1"/>
    </source>
</evidence>
<reference evidence="9 10" key="1">
    <citation type="journal article" date="2015" name="Genome Announc.">
        <title>Expanding the biotechnology potential of lactobacilli through comparative genomics of 213 strains and associated genera.</title>
        <authorList>
            <person name="Sun Z."/>
            <person name="Harris H.M."/>
            <person name="McCann A."/>
            <person name="Guo C."/>
            <person name="Argimon S."/>
            <person name="Zhang W."/>
            <person name="Yang X."/>
            <person name="Jeffery I.B."/>
            <person name="Cooney J.C."/>
            <person name="Kagawa T.F."/>
            <person name="Liu W."/>
            <person name="Song Y."/>
            <person name="Salvetti E."/>
            <person name="Wrobel A."/>
            <person name="Rasinkangas P."/>
            <person name="Parkhill J."/>
            <person name="Rea M.C."/>
            <person name="O'Sullivan O."/>
            <person name="Ritari J."/>
            <person name="Douillard F.P."/>
            <person name="Paul Ross R."/>
            <person name="Yang R."/>
            <person name="Briner A.E."/>
            <person name="Felis G.E."/>
            <person name="de Vos W.M."/>
            <person name="Barrangou R."/>
            <person name="Klaenhammer T.R."/>
            <person name="Caufield P.W."/>
            <person name="Cui Y."/>
            <person name="Zhang H."/>
            <person name="O'Toole P.W."/>
        </authorList>
    </citation>
    <scope>NUCLEOTIDE SEQUENCE [LARGE SCALE GENOMIC DNA]</scope>
    <source>
        <strain evidence="9 10">DSM 18527</strain>
    </source>
</reference>
<evidence type="ECO:0000256" key="6">
    <source>
        <dbReference type="ARBA" id="ARBA00023027"/>
    </source>
</evidence>
<comment type="catalytic activity">
    <reaction evidence="1">
        <text>dTDP-alpha-D-glucose = dTDP-4-dehydro-6-deoxy-alpha-D-glucose + H2O</text>
        <dbReference type="Rhea" id="RHEA:17221"/>
        <dbReference type="ChEBI" id="CHEBI:15377"/>
        <dbReference type="ChEBI" id="CHEBI:57477"/>
        <dbReference type="ChEBI" id="CHEBI:57649"/>
        <dbReference type="EC" id="4.2.1.46"/>
    </reaction>
</comment>
<accession>A0A0R1Y764</accession>
<dbReference type="Proteomes" id="UP000051236">
    <property type="component" value="Unassembled WGS sequence"/>
</dbReference>
<dbReference type="Pfam" id="PF16363">
    <property type="entry name" value="GDP_Man_Dehyd"/>
    <property type="match status" value="1"/>
</dbReference>
<dbReference type="PANTHER" id="PTHR43000">
    <property type="entry name" value="DTDP-D-GLUCOSE 4,6-DEHYDRATASE-RELATED"/>
    <property type="match status" value="1"/>
</dbReference>
<dbReference type="InterPro" id="IPR016040">
    <property type="entry name" value="NAD(P)-bd_dom"/>
</dbReference>
<dbReference type="FunFam" id="3.40.50.720:FF:000304">
    <property type="entry name" value="UDP-glucose 4,6-dehydratase"/>
    <property type="match status" value="1"/>
</dbReference>
<dbReference type="NCBIfam" id="TIGR01181">
    <property type="entry name" value="dTDP_gluc_dehyt"/>
    <property type="match status" value="1"/>
</dbReference>
<keyword evidence="7" id="KW-0456">Lyase</keyword>